<proteinExistence type="inferred from homology"/>
<keyword evidence="11" id="KW-1185">Reference proteome</keyword>
<keyword evidence="8" id="KW-0949">S-adenosyl-L-methionine</keyword>
<dbReference type="InterPro" id="IPR029063">
    <property type="entry name" value="SAM-dependent_MTases_sf"/>
</dbReference>
<dbReference type="GO" id="GO:0032259">
    <property type="term" value="P:methylation"/>
    <property type="evidence" value="ECO:0007669"/>
    <property type="project" value="UniProtKB-KW"/>
</dbReference>
<evidence type="ECO:0000256" key="4">
    <source>
        <dbReference type="ARBA" id="ARBA00013346"/>
    </source>
</evidence>
<dbReference type="Pfam" id="PF01135">
    <property type="entry name" value="PCMT"/>
    <property type="match status" value="1"/>
</dbReference>
<dbReference type="GO" id="GO:0030091">
    <property type="term" value="P:protein repair"/>
    <property type="evidence" value="ECO:0007669"/>
    <property type="project" value="UniProtKB-UniRule"/>
</dbReference>
<dbReference type="EC" id="2.1.1.77" evidence="3 9"/>
<dbReference type="GO" id="GO:0004719">
    <property type="term" value="F:protein-L-isoaspartate (D-aspartate) O-methyltransferase activity"/>
    <property type="evidence" value="ECO:0007669"/>
    <property type="project" value="UniProtKB-UniRule"/>
</dbReference>
<dbReference type="SUPFAM" id="SSF53335">
    <property type="entry name" value="S-adenosyl-L-methionine-dependent methyltransferases"/>
    <property type="match status" value="1"/>
</dbReference>
<evidence type="ECO:0000256" key="5">
    <source>
        <dbReference type="ARBA" id="ARBA00022490"/>
    </source>
</evidence>
<evidence type="ECO:0000256" key="2">
    <source>
        <dbReference type="ARBA" id="ARBA00005369"/>
    </source>
</evidence>
<dbReference type="AlphaFoldDB" id="A0A410JV32"/>
<evidence type="ECO:0000256" key="8">
    <source>
        <dbReference type="ARBA" id="ARBA00022691"/>
    </source>
</evidence>
<keyword evidence="7 10" id="KW-0808">Transferase</keyword>
<protein>
    <recommendedName>
        <fullName evidence="4 9">Protein-L-isoaspartate O-methyltransferase</fullName>
        <ecNumber evidence="3 9">2.1.1.77</ecNumber>
    </recommendedName>
</protein>
<dbReference type="PANTHER" id="PTHR11579">
    <property type="entry name" value="PROTEIN-L-ISOASPARTATE O-METHYLTRANSFERASE"/>
    <property type="match status" value="1"/>
</dbReference>
<evidence type="ECO:0000256" key="6">
    <source>
        <dbReference type="ARBA" id="ARBA00022603"/>
    </source>
</evidence>
<dbReference type="PANTHER" id="PTHR11579:SF0">
    <property type="entry name" value="PROTEIN-L-ISOASPARTATE(D-ASPARTATE) O-METHYLTRANSFERASE"/>
    <property type="match status" value="1"/>
</dbReference>
<keyword evidence="6 10" id="KW-0489">Methyltransferase</keyword>
<dbReference type="NCBIfam" id="TIGR00080">
    <property type="entry name" value="pimt"/>
    <property type="match status" value="1"/>
</dbReference>
<evidence type="ECO:0000313" key="10">
    <source>
        <dbReference type="EMBL" id="QAR32077.1"/>
    </source>
</evidence>
<sequence>MHRNLIPQSFITDIVAPACGSDKRILEAFLTTPRAKFIDEAMCRRPYADDALPIGFGQTISKPSTVALMTKALQVDKNHRVLEIGSGSGFQAAILSRLCARVYTVERIPELYRRAMSIIHKMRIINIKFKLDDGNLGWAENGPYDRIIATAEAKDLPPELIAQLAEGGIMLIPLGGSIIEIVKENGETRRRKIADCSFVDFVCGK</sequence>
<comment type="subcellular location">
    <subcellularLocation>
        <location evidence="1">Cytoplasm</location>
    </subcellularLocation>
</comment>
<dbReference type="PROSITE" id="PS01279">
    <property type="entry name" value="PCMT"/>
    <property type="match status" value="1"/>
</dbReference>
<accession>A0A410JV32</accession>
<evidence type="ECO:0000256" key="3">
    <source>
        <dbReference type="ARBA" id="ARBA00011890"/>
    </source>
</evidence>
<evidence type="ECO:0000256" key="7">
    <source>
        <dbReference type="ARBA" id="ARBA00022679"/>
    </source>
</evidence>
<keyword evidence="5" id="KW-0963">Cytoplasm</keyword>
<dbReference type="RefSeq" id="WP_128465364.1">
    <property type="nucleotide sequence ID" value="NZ_CP035108.1"/>
</dbReference>
<dbReference type="GO" id="GO:0005737">
    <property type="term" value="C:cytoplasm"/>
    <property type="evidence" value="ECO:0007669"/>
    <property type="project" value="UniProtKB-SubCell"/>
</dbReference>
<dbReference type="Proteomes" id="UP000287502">
    <property type="component" value="Chromosome"/>
</dbReference>
<dbReference type="KEGG" id="gtl:EP073_01255"/>
<evidence type="ECO:0000256" key="9">
    <source>
        <dbReference type="NCBIfam" id="TIGR00080"/>
    </source>
</evidence>
<organism evidence="10 11">
    <name type="scientific">Geovibrio thiophilus</name>
    <dbReference type="NCBI Taxonomy" id="139438"/>
    <lineage>
        <taxon>Bacteria</taxon>
        <taxon>Pseudomonadati</taxon>
        <taxon>Deferribacterota</taxon>
        <taxon>Deferribacteres</taxon>
        <taxon>Deferribacterales</taxon>
        <taxon>Geovibrionaceae</taxon>
        <taxon>Geovibrio</taxon>
    </lineage>
</organism>
<dbReference type="InterPro" id="IPR000682">
    <property type="entry name" value="PCMT"/>
</dbReference>
<dbReference type="OrthoDB" id="9810066at2"/>
<dbReference type="Gene3D" id="3.40.50.150">
    <property type="entry name" value="Vaccinia Virus protein VP39"/>
    <property type="match status" value="1"/>
</dbReference>
<dbReference type="EMBL" id="CP035108">
    <property type="protein sequence ID" value="QAR32077.1"/>
    <property type="molecule type" value="Genomic_DNA"/>
</dbReference>
<gene>
    <name evidence="10" type="ORF">EP073_01255</name>
</gene>
<evidence type="ECO:0000256" key="1">
    <source>
        <dbReference type="ARBA" id="ARBA00004496"/>
    </source>
</evidence>
<name>A0A410JV32_9BACT</name>
<dbReference type="NCBIfam" id="NF001453">
    <property type="entry name" value="PRK00312.1"/>
    <property type="match status" value="1"/>
</dbReference>
<comment type="similarity">
    <text evidence="2">Belongs to the methyltransferase superfamily. L-isoaspartyl/D-aspartyl protein methyltransferase family.</text>
</comment>
<evidence type="ECO:0000313" key="11">
    <source>
        <dbReference type="Proteomes" id="UP000287502"/>
    </source>
</evidence>
<dbReference type="CDD" id="cd02440">
    <property type="entry name" value="AdoMet_MTases"/>
    <property type="match status" value="1"/>
</dbReference>
<reference evidence="10 11" key="1">
    <citation type="submission" date="2019-01" db="EMBL/GenBank/DDBJ databases">
        <title>Geovibrio thiophilus DSM 11263, complete genome.</title>
        <authorList>
            <person name="Spring S."/>
            <person name="Bunk B."/>
            <person name="Sproer C."/>
        </authorList>
    </citation>
    <scope>NUCLEOTIDE SEQUENCE [LARGE SCALE GENOMIC DNA]</scope>
    <source>
        <strain evidence="10 11">DSM 11263</strain>
    </source>
</reference>